<dbReference type="EMBL" id="CP012159">
    <property type="protein sequence ID" value="AKT36531.1"/>
    <property type="molecule type" value="Genomic_DNA"/>
</dbReference>
<sequence>MDKMTLVNRNFLKDTRGANLVEYIVLVGVVALIALAGYKIFGNRVTDKINEQANSVGAINGQGM</sequence>
<dbReference type="KEGG" id="ccro:CMC5_006470"/>
<organism evidence="2 3">
    <name type="scientific">Chondromyces crocatus</name>
    <dbReference type="NCBI Taxonomy" id="52"/>
    <lineage>
        <taxon>Bacteria</taxon>
        <taxon>Pseudomonadati</taxon>
        <taxon>Myxococcota</taxon>
        <taxon>Polyangia</taxon>
        <taxon>Polyangiales</taxon>
        <taxon>Polyangiaceae</taxon>
        <taxon>Chondromyces</taxon>
    </lineage>
</organism>
<feature type="transmembrane region" description="Helical" evidence="1">
    <location>
        <begin position="20"/>
        <end position="41"/>
    </location>
</feature>
<proteinExistence type="predicted"/>
<dbReference type="RefSeq" id="WP_050429037.1">
    <property type="nucleotide sequence ID" value="NZ_CP012159.1"/>
</dbReference>
<keyword evidence="1" id="KW-0472">Membrane</keyword>
<keyword evidence="1" id="KW-0812">Transmembrane</keyword>
<evidence type="ECO:0000313" key="3">
    <source>
        <dbReference type="Proteomes" id="UP000067626"/>
    </source>
</evidence>
<name>A0A0K1E6M3_CHOCO</name>
<keyword evidence="1" id="KW-1133">Transmembrane helix</keyword>
<evidence type="ECO:0000256" key="1">
    <source>
        <dbReference type="SAM" id="Phobius"/>
    </source>
</evidence>
<gene>
    <name evidence="2" type="ORF">CMC5_006470</name>
</gene>
<reference evidence="2 3" key="1">
    <citation type="submission" date="2015-07" db="EMBL/GenBank/DDBJ databases">
        <title>Genome analysis of myxobacterium Chondromyces crocatus Cm c5 reveals a high potential for natural compound synthesis and the genetic basis for the loss of fruiting body formation.</title>
        <authorList>
            <person name="Zaburannyi N."/>
            <person name="Bunk B."/>
            <person name="Maier J."/>
            <person name="Overmann J."/>
            <person name="Mueller R."/>
        </authorList>
    </citation>
    <scope>NUCLEOTIDE SEQUENCE [LARGE SCALE GENOMIC DNA]</scope>
    <source>
        <strain evidence="2 3">Cm c5</strain>
    </source>
</reference>
<dbReference type="AlphaFoldDB" id="A0A0K1E6M3"/>
<dbReference type="Proteomes" id="UP000067626">
    <property type="component" value="Chromosome"/>
</dbReference>
<protein>
    <recommendedName>
        <fullName evidence="4">Pilus assembly protein</fullName>
    </recommendedName>
</protein>
<accession>A0A0K1E6M3</accession>
<keyword evidence="3" id="KW-1185">Reference proteome</keyword>
<evidence type="ECO:0008006" key="4">
    <source>
        <dbReference type="Google" id="ProtNLM"/>
    </source>
</evidence>
<evidence type="ECO:0000313" key="2">
    <source>
        <dbReference type="EMBL" id="AKT36531.1"/>
    </source>
</evidence>
<dbReference type="STRING" id="52.CMC5_006470"/>